<evidence type="ECO:0000256" key="1">
    <source>
        <dbReference type="SAM" id="Phobius"/>
    </source>
</evidence>
<dbReference type="Proteomes" id="UP001225034">
    <property type="component" value="Unassembled WGS sequence"/>
</dbReference>
<keyword evidence="1" id="KW-0472">Membrane</keyword>
<keyword evidence="1" id="KW-0812">Transmembrane</keyword>
<evidence type="ECO:0000313" key="3">
    <source>
        <dbReference type="Proteomes" id="UP001225034"/>
    </source>
</evidence>
<keyword evidence="1" id="KW-1133">Transmembrane helix</keyword>
<comment type="caution">
    <text evidence="2">The sequence shown here is derived from an EMBL/GenBank/DDBJ whole genome shotgun (WGS) entry which is preliminary data.</text>
</comment>
<dbReference type="EMBL" id="JAUSUA010000001">
    <property type="protein sequence ID" value="MDQ0206089.1"/>
    <property type="molecule type" value="Genomic_DNA"/>
</dbReference>
<gene>
    <name evidence="2" type="ORF">J2S05_000863</name>
</gene>
<feature type="transmembrane region" description="Helical" evidence="1">
    <location>
        <begin position="136"/>
        <end position="164"/>
    </location>
</feature>
<protein>
    <submittedName>
        <fullName evidence="2">Uncharacterized protein</fullName>
    </submittedName>
</protein>
<proteinExistence type="predicted"/>
<dbReference type="RefSeq" id="WP_306980234.1">
    <property type="nucleotide sequence ID" value="NZ_JAUSUA010000001.1"/>
</dbReference>
<sequence length="228" mass="26863">MDNEKDDNLKDRIYNFLEKYIIFISNSAILFLLTINKILLITTSNYGSNKFDEFFIKTLASTLNNKDGTLITLAAVFIGIYFTIFTLLGSLKVDSSFSILTKENFEKLIIFIRNAFIGSFLYLLYSLFIIEILEHWIINLFGLLLLIYMLLGALRFGTIIYIIFNKDVKKYYNSIEEAKVEKKNQDYIFNELKIFLEEQKTKKQNEKAMIYNNLLKKQQEIDKQHDKK</sequence>
<accession>A0ABT9YE12</accession>
<name>A0ABT9YE12_9BACI</name>
<feature type="transmembrane region" description="Helical" evidence="1">
    <location>
        <begin position="20"/>
        <end position="41"/>
    </location>
</feature>
<reference evidence="2 3" key="1">
    <citation type="submission" date="2023-07" db="EMBL/GenBank/DDBJ databases">
        <title>Genomic Encyclopedia of Type Strains, Phase IV (KMG-IV): sequencing the most valuable type-strain genomes for metagenomic binning, comparative biology and taxonomic classification.</title>
        <authorList>
            <person name="Goeker M."/>
        </authorList>
    </citation>
    <scope>NUCLEOTIDE SEQUENCE [LARGE SCALE GENOMIC DNA]</scope>
    <source>
        <strain evidence="2 3">DSM 19154</strain>
    </source>
</reference>
<evidence type="ECO:0000313" key="2">
    <source>
        <dbReference type="EMBL" id="MDQ0206089.1"/>
    </source>
</evidence>
<organism evidence="2 3">
    <name type="scientific">Alkalicoccobacillus murimartini</name>
    <dbReference type="NCBI Taxonomy" id="171685"/>
    <lineage>
        <taxon>Bacteria</taxon>
        <taxon>Bacillati</taxon>
        <taxon>Bacillota</taxon>
        <taxon>Bacilli</taxon>
        <taxon>Bacillales</taxon>
        <taxon>Bacillaceae</taxon>
        <taxon>Alkalicoccobacillus</taxon>
    </lineage>
</organism>
<feature type="transmembrane region" description="Helical" evidence="1">
    <location>
        <begin position="110"/>
        <end position="130"/>
    </location>
</feature>
<feature type="transmembrane region" description="Helical" evidence="1">
    <location>
        <begin position="70"/>
        <end position="89"/>
    </location>
</feature>
<keyword evidence="3" id="KW-1185">Reference proteome</keyword>